<sequence>MPLRAPTPCRQPGCGAVLTTPGYCDAHRVARHRDYGRARRGFDTELGFYQSAAWRAVRAAFLRAHPVCRLCAARGLLVAARVVDHVTPIKDGGAKYDESNLQCLCTSCHNAKTARETASRRPATP</sequence>
<dbReference type="GO" id="GO:0016787">
    <property type="term" value="F:hydrolase activity"/>
    <property type="evidence" value="ECO:0007669"/>
    <property type="project" value="UniProtKB-KW"/>
</dbReference>
<dbReference type="GO" id="GO:0004519">
    <property type="term" value="F:endonuclease activity"/>
    <property type="evidence" value="ECO:0007669"/>
    <property type="project" value="UniProtKB-KW"/>
</dbReference>
<dbReference type="SMART" id="SM00507">
    <property type="entry name" value="HNHc"/>
    <property type="match status" value="1"/>
</dbReference>
<evidence type="ECO:0000256" key="1">
    <source>
        <dbReference type="ARBA" id="ARBA00022722"/>
    </source>
</evidence>
<accession>A0A6A7RP23</accession>
<keyword evidence="6" id="KW-0255">Endonuclease</keyword>
<protein>
    <recommendedName>
        <fullName evidence="4">Putative HNH nuclease YajD</fullName>
    </recommendedName>
</protein>
<dbReference type="AlphaFoldDB" id="A0A6A7RP23"/>
<dbReference type="CDD" id="cd00085">
    <property type="entry name" value="HNHc"/>
    <property type="match status" value="1"/>
</dbReference>
<dbReference type="Gene3D" id="1.10.30.50">
    <property type="match status" value="1"/>
</dbReference>
<dbReference type="Proteomes" id="UP000342300">
    <property type="component" value="Unassembled WGS sequence"/>
</dbReference>
<evidence type="ECO:0000256" key="3">
    <source>
        <dbReference type="ARBA" id="ARBA00038412"/>
    </source>
</evidence>
<dbReference type="InterPro" id="IPR002711">
    <property type="entry name" value="HNH"/>
</dbReference>
<gene>
    <name evidence="6" type="ORF">CRU78_01685</name>
</gene>
<dbReference type="InterPro" id="IPR003615">
    <property type="entry name" value="HNH_nuc"/>
</dbReference>
<evidence type="ECO:0000256" key="2">
    <source>
        <dbReference type="ARBA" id="ARBA00022801"/>
    </source>
</evidence>
<comment type="caution">
    <text evidence="6">The sequence shown here is derived from an EMBL/GenBank/DDBJ whole genome shotgun (WGS) entry which is preliminary data.</text>
</comment>
<dbReference type="EMBL" id="PDHS01000035">
    <property type="protein sequence ID" value="MQM29311.1"/>
    <property type="molecule type" value="Genomic_DNA"/>
</dbReference>
<proteinExistence type="inferred from homology"/>
<dbReference type="GO" id="GO:0005829">
    <property type="term" value="C:cytosol"/>
    <property type="evidence" value="ECO:0007669"/>
    <property type="project" value="TreeGrafter"/>
</dbReference>
<keyword evidence="2" id="KW-0378">Hydrolase</keyword>
<dbReference type="Pfam" id="PF01844">
    <property type="entry name" value="HNH"/>
    <property type="match status" value="1"/>
</dbReference>
<evidence type="ECO:0000313" key="7">
    <source>
        <dbReference type="Proteomes" id="UP000342300"/>
    </source>
</evidence>
<evidence type="ECO:0000313" key="6">
    <source>
        <dbReference type="EMBL" id="MQM29311.1"/>
    </source>
</evidence>
<comment type="similarity">
    <text evidence="3">Belongs to the HNH nuclease family.</text>
</comment>
<dbReference type="GO" id="GO:0008270">
    <property type="term" value="F:zinc ion binding"/>
    <property type="evidence" value="ECO:0007669"/>
    <property type="project" value="InterPro"/>
</dbReference>
<feature type="domain" description="HNH nuclease" evidence="5">
    <location>
        <begin position="56"/>
        <end position="110"/>
    </location>
</feature>
<name>A0A6A7RP23_9PROT</name>
<dbReference type="GO" id="GO:0003676">
    <property type="term" value="F:nucleic acid binding"/>
    <property type="evidence" value="ECO:0007669"/>
    <property type="project" value="InterPro"/>
</dbReference>
<keyword evidence="1" id="KW-0540">Nuclease</keyword>
<reference evidence="6 7" key="1">
    <citation type="submission" date="2017-09" db="EMBL/GenBank/DDBJ databases">
        <title>Metagenomic Analysis Reveals Denitrifying Candidatus Accumulibacter and Flanking Population as a Source of N2O.</title>
        <authorList>
            <person name="Gao H."/>
            <person name="Mao Y."/>
            <person name="Zhao X."/>
            <person name="Liu W.-T."/>
            <person name="Zhang T."/>
            <person name="Wells G."/>
        </authorList>
    </citation>
    <scope>NUCLEOTIDE SEQUENCE [LARGE SCALE GENOMIC DNA]</scope>
    <source>
        <strain evidence="6">CANDO_2_IC</strain>
    </source>
</reference>
<organism evidence="6 7">
    <name type="scientific">Candidatus Accumulibacter phosphatis</name>
    <dbReference type="NCBI Taxonomy" id="327160"/>
    <lineage>
        <taxon>Bacteria</taxon>
        <taxon>Pseudomonadati</taxon>
        <taxon>Pseudomonadota</taxon>
        <taxon>Betaproteobacteria</taxon>
        <taxon>Candidatus Accumulibacter</taxon>
    </lineage>
</organism>
<evidence type="ECO:0000256" key="4">
    <source>
        <dbReference type="ARBA" id="ARBA00040194"/>
    </source>
</evidence>
<dbReference type="PANTHER" id="PTHR41286">
    <property type="entry name" value="HNH NUCLEASE YAJD-RELATED"/>
    <property type="match status" value="1"/>
</dbReference>
<dbReference type="PANTHER" id="PTHR41286:SF1">
    <property type="entry name" value="HNH NUCLEASE YAJD-RELATED"/>
    <property type="match status" value="1"/>
</dbReference>
<evidence type="ECO:0000259" key="5">
    <source>
        <dbReference type="SMART" id="SM00507"/>
    </source>
</evidence>